<dbReference type="HOGENOM" id="CLU_170329_1_2_2"/>
<sequence length="76" mass="7985">MVHAFIMVKAATGDAGGLSERLAGIDHVSVASVVAGDFDVIVEAESTEVYDVINSVATRVRELDGVADTKTYVCLE</sequence>
<keyword evidence="3" id="KW-1185">Reference proteome</keyword>
<dbReference type="OrthoDB" id="8136at2157"/>
<name>M1XQG9_NATM8</name>
<dbReference type="SUPFAM" id="SSF54909">
    <property type="entry name" value="Dimeric alpha+beta barrel"/>
    <property type="match status" value="1"/>
</dbReference>
<reference evidence="2 3" key="1">
    <citation type="journal article" date="2013" name="Genome Announc.">
        <title>Genome of the haloarchaeon Natronomonas moolapensis, a neutrophilic member of a previously haloalkaliphilic genus.</title>
        <authorList>
            <person name="Dyall-Smith M.L."/>
            <person name="Pfeiffer F."/>
            <person name="Oberwinkler T."/>
            <person name="Klee K."/>
            <person name="Rampp M."/>
            <person name="Palm P."/>
            <person name="Gross K."/>
            <person name="Schuster S.C."/>
            <person name="Oesterhelt D."/>
        </authorList>
    </citation>
    <scope>NUCLEOTIDE SEQUENCE [LARGE SCALE GENOMIC DNA]</scope>
    <source>
        <strain evidence="3">DSM 18674 / JCM 14361 / 8.8.11</strain>
    </source>
</reference>
<dbReference type="Proteomes" id="UP000011867">
    <property type="component" value="Chromosome"/>
</dbReference>
<gene>
    <name evidence="2" type="ordered locus">Nmlp_2156</name>
</gene>
<evidence type="ECO:0000313" key="2">
    <source>
        <dbReference type="EMBL" id="CCQ36336.1"/>
    </source>
</evidence>
<evidence type="ECO:0000313" key="3">
    <source>
        <dbReference type="Proteomes" id="UP000011867"/>
    </source>
</evidence>
<accession>M1XQG9</accession>
<dbReference type="EMBL" id="HF582854">
    <property type="protein sequence ID" value="CCQ36336.1"/>
    <property type="molecule type" value="Genomic_DNA"/>
</dbReference>
<feature type="domain" description="Transcription regulator AsnC/Lrp ligand binding" evidence="1">
    <location>
        <begin position="15"/>
        <end position="76"/>
    </location>
</feature>
<dbReference type="Gene3D" id="3.30.70.920">
    <property type="match status" value="1"/>
</dbReference>
<dbReference type="Pfam" id="PF01037">
    <property type="entry name" value="AsnC_trans_reg"/>
    <property type="match status" value="1"/>
</dbReference>
<proteinExistence type="predicted"/>
<dbReference type="InterPro" id="IPR019887">
    <property type="entry name" value="Tscrpt_reg_AsnC/Lrp_C"/>
</dbReference>
<organism evidence="2 3">
    <name type="scientific">Natronomonas moolapensis (strain DSM 18674 / CECT 7526 / JCM 14361 / 8.8.11)</name>
    <dbReference type="NCBI Taxonomy" id="268739"/>
    <lineage>
        <taxon>Archaea</taxon>
        <taxon>Methanobacteriati</taxon>
        <taxon>Methanobacteriota</taxon>
        <taxon>Stenosarchaea group</taxon>
        <taxon>Halobacteria</taxon>
        <taxon>Halobacteriales</taxon>
        <taxon>Natronomonadaceae</taxon>
        <taxon>Natronomonas</taxon>
    </lineage>
</organism>
<dbReference type="AlphaFoldDB" id="M1XQG9"/>
<protein>
    <submittedName>
        <fullName evidence="2">Lrp/AsnC family transcription regulator</fullName>
    </submittedName>
</protein>
<dbReference type="eggNOG" id="arCOG01117">
    <property type="taxonomic scope" value="Archaea"/>
</dbReference>
<dbReference type="KEGG" id="nmo:Nmlp_2156"/>
<evidence type="ECO:0000259" key="1">
    <source>
        <dbReference type="Pfam" id="PF01037"/>
    </source>
</evidence>
<dbReference type="InterPro" id="IPR011008">
    <property type="entry name" value="Dimeric_a/b-barrel"/>
</dbReference>
<dbReference type="STRING" id="268739.Nmlp_2156"/>